<name>A0A0J9BJD9_9FIRM</name>
<dbReference type="Pfam" id="PF01610">
    <property type="entry name" value="DDE_Tnp_ISL3"/>
    <property type="match status" value="1"/>
</dbReference>
<evidence type="ECO:0000313" key="4">
    <source>
        <dbReference type="Proteomes" id="UP000037392"/>
    </source>
</evidence>
<evidence type="ECO:0000259" key="1">
    <source>
        <dbReference type="Pfam" id="PF01610"/>
    </source>
</evidence>
<protein>
    <recommendedName>
        <fullName evidence="5">Transposase</fullName>
    </recommendedName>
</protein>
<accession>A0A0J9BJD9</accession>
<dbReference type="GeneID" id="93166974"/>
<dbReference type="Proteomes" id="UP000037392">
    <property type="component" value="Unassembled WGS sequence"/>
</dbReference>
<dbReference type="RefSeq" id="WP_048931154.1">
    <property type="nucleotide sequence ID" value="NZ_KQ235886.1"/>
</dbReference>
<dbReference type="InterPro" id="IPR029261">
    <property type="entry name" value="Transposase_Znf"/>
</dbReference>
<dbReference type="NCBIfam" id="NF033550">
    <property type="entry name" value="transpos_ISL3"/>
    <property type="match status" value="1"/>
</dbReference>
<organism evidence="3 4">
    <name type="scientific">[Clostridium] citroniae WAL-19142</name>
    <dbReference type="NCBI Taxonomy" id="742734"/>
    <lineage>
        <taxon>Bacteria</taxon>
        <taxon>Bacillati</taxon>
        <taxon>Bacillota</taxon>
        <taxon>Clostridia</taxon>
        <taxon>Lachnospirales</taxon>
        <taxon>Lachnospiraceae</taxon>
        <taxon>Enterocloster</taxon>
    </lineage>
</organism>
<dbReference type="OrthoDB" id="287363at2"/>
<feature type="domain" description="Transposase IS204/IS1001/IS1096/IS1165 zinc-finger" evidence="2">
    <location>
        <begin position="36"/>
        <end position="84"/>
    </location>
</feature>
<evidence type="ECO:0000259" key="2">
    <source>
        <dbReference type="Pfam" id="PF14690"/>
    </source>
</evidence>
<comment type="caution">
    <text evidence="3">The sequence shown here is derived from an EMBL/GenBank/DDBJ whole genome shotgun (WGS) entry which is preliminary data.</text>
</comment>
<reference evidence="3 4" key="1">
    <citation type="submission" date="2011-04" db="EMBL/GenBank/DDBJ databases">
        <title>The Genome Sequence of Clostridium citroniae WAL-19142.</title>
        <authorList>
            <consortium name="The Broad Institute Genome Sequencing Platform"/>
            <person name="Earl A."/>
            <person name="Ward D."/>
            <person name="Feldgarden M."/>
            <person name="Gevers D."/>
            <person name="Warren Y.A."/>
            <person name="Tyrrell K.L."/>
            <person name="Citron D.M."/>
            <person name="Goldstein E.J."/>
            <person name="Daigneault M."/>
            <person name="Allen-Vercoe E."/>
            <person name="Young S.K."/>
            <person name="Zeng Q."/>
            <person name="Gargeya S."/>
            <person name="Fitzgerald M."/>
            <person name="Haas B."/>
            <person name="Abouelleil A."/>
            <person name="Alvarado L."/>
            <person name="Arachchi H.M."/>
            <person name="Berlin A."/>
            <person name="Brown A."/>
            <person name="Chapman S.B."/>
            <person name="Chen Z."/>
            <person name="Dunbar C."/>
            <person name="Freedman E."/>
            <person name="Gearin G."/>
            <person name="Gellesch M."/>
            <person name="Goldberg J."/>
            <person name="Griggs A."/>
            <person name="Gujja S."/>
            <person name="Heilman E.R."/>
            <person name="Heiman D."/>
            <person name="Howarth C."/>
            <person name="Larson L."/>
            <person name="Lui A."/>
            <person name="MacDonald P.J."/>
            <person name="Mehta T."/>
            <person name="Montmayeur A."/>
            <person name="Murphy C."/>
            <person name="Neiman D."/>
            <person name="Pearson M."/>
            <person name="Priest M."/>
            <person name="Roberts A."/>
            <person name="Saif S."/>
            <person name="Shea T."/>
            <person name="Shenoy N."/>
            <person name="Sisk P."/>
            <person name="Stolte C."/>
            <person name="Sykes S."/>
            <person name="White J."/>
            <person name="Yandava C."/>
            <person name="Wortman J."/>
            <person name="Nusbaum C."/>
            <person name="Birren B."/>
        </authorList>
    </citation>
    <scope>NUCLEOTIDE SEQUENCE [LARGE SCALE GENOMIC DNA]</scope>
    <source>
        <strain evidence="3 4">WAL-19142</strain>
    </source>
</reference>
<dbReference type="PATRIC" id="fig|742734.4.peg.5685"/>
<sequence>MSNPLMEKMLDLPEFEVTDFKQNDNDMGFYVETKKRPTFCPVCGCYMPNLVIYKSRKQTVRDISVLGKRTALIINRHYYECRECGGRFAEPLESVGDNERITKRLRTTLALLAPYCPFTDLEREYQISDTTIRKIFMERVNALPKPYELETPKVLGIDEICLMKDDYHRKQPWAIIANGDKNTVMEILRNRSKTSVMEFLQSLKDPSKVEVAPMDMWSGYRTAVNEVLPKALVVVDKFHVVKMANEQMDSARKYFYKYAPHGLKKSKSLFLMREDKLTEKAISYRDEWFEQYPKLKIAYALKESFYRIYDCSTRFEAERAFREWQRQIPSDTDFNGWRLMASTVRRHRKPIFNYFDAPYTNAFVEGLNSVIRSISDEGRGYDFDILRGKVLLSAGRKIETPKTDFDHMTHWSKSVIKDYGSAFEDILGAIERGLI</sequence>
<feature type="domain" description="Transposase IS204/IS1001/IS1096/IS1165 DDE" evidence="1">
    <location>
        <begin position="155"/>
        <end position="387"/>
    </location>
</feature>
<proteinExistence type="predicted"/>
<dbReference type="InterPro" id="IPR002560">
    <property type="entry name" value="Transposase_DDE"/>
</dbReference>
<dbReference type="EMBL" id="ADLK01000050">
    <property type="protein sequence ID" value="KMW12331.1"/>
    <property type="molecule type" value="Genomic_DNA"/>
</dbReference>
<dbReference type="PANTHER" id="PTHR33498">
    <property type="entry name" value="TRANSPOSASE FOR INSERTION SEQUENCE ELEMENT IS1557"/>
    <property type="match status" value="1"/>
</dbReference>
<dbReference type="InterPro" id="IPR047951">
    <property type="entry name" value="Transpos_ISL3"/>
</dbReference>
<dbReference type="PANTHER" id="PTHR33498:SF1">
    <property type="entry name" value="TRANSPOSASE FOR INSERTION SEQUENCE ELEMENT IS1557"/>
    <property type="match status" value="1"/>
</dbReference>
<evidence type="ECO:0008006" key="5">
    <source>
        <dbReference type="Google" id="ProtNLM"/>
    </source>
</evidence>
<evidence type="ECO:0000313" key="3">
    <source>
        <dbReference type="EMBL" id="KMW12331.1"/>
    </source>
</evidence>
<dbReference type="AlphaFoldDB" id="A0A0J9BJD9"/>
<gene>
    <name evidence="3" type="ORF">HMPREF9470_05314</name>
</gene>
<dbReference type="Pfam" id="PF14690">
    <property type="entry name" value="Zn_ribbon_ISL3"/>
    <property type="match status" value="1"/>
</dbReference>